<dbReference type="Gene3D" id="2.60.120.1130">
    <property type="match status" value="1"/>
</dbReference>
<proteinExistence type="predicted"/>
<dbReference type="Pfam" id="PF12969">
    <property type="entry name" value="DUF3857"/>
    <property type="match status" value="1"/>
</dbReference>
<dbReference type="STRING" id="178355.SAMN04488062_10326"/>
<accession>A0A1G7Y148</accession>
<dbReference type="RefSeq" id="WP_245705042.1">
    <property type="nucleotide sequence ID" value="NZ_FNDB01000003.1"/>
</dbReference>
<sequence length="670" mass="76594">MMHLNKWFLGFVFLISFVNLNSQNLELGKVSVAELQEKMHSIDTSAVAAVLSNKAKTSFKYNEKSGFSIHTEFQIRIKIYKKEGLSWANFEVPYYVGYENSIDDSVRFSDAVTYNLENGVVVKTKLNSEGSFMTNANKYWNVASITLPNVKVGSVIEFRYILKSDNIVKFPHFNFQYEIPVNYAEYGTEIPGFFVYKAIVNGFLQAKTEQRVSSGTLHYANKNDFTRSDSVNFKQLISTYSASNIPALKYEPYVDNLENYRFSIQHELEKTQFYQEQVKDYATTWEGVAKTIFENKDFGKELEQGVYFLDDLKIILKKEESTTVTELEKLLIIFKFVQQKMNWNKENSYYTDKGVKEAYANKIGNSAEINFILINMLKIAGINANPVLVSTKDHGIPVYPNHTVFNYVIAAANIGGKQILLDATSKFTAPDVLPLNALNWRGRLIRKDGTSDEINLVPEIPSKKNYTLLIAVDANGKIDGKFRVQNTNSEALIFREKFSGVNKESYLEKLENDLNGIEISDHAIENENMDLSKPVTEIFTFATTNHCEIIAGKMFINPMLFFALSKNPFVRENRQMPLYFGYARQNKYNISVEIPAGYVVESLPKVMRISTAGKEATFNINTLNVGNKIQFVISEEINGAIFYAEFYGELKEFYQKIIEKQNEKIVLKRI</sequence>
<dbReference type="Proteomes" id="UP000199274">
    <property type="component" value="Unassembled WGS sequence"/>
</dbReference>
<protein>
    <recommendedName>
        <fullName evidence="1">DUF3857 domain-containing protein</fullName>
    </recommendedName>
</protein>
<dbReference type="EMBL" id="FNDB01000003">
    <property type="protein sequence ID" value="SDG90114.1"/>
    <property type="molecule type" value="Genomic_DNA"/>
</dbReference>
<dbReference type="Gene3D" id="2.60.40.3140">
    <property type="match status" value="1"/>
</dbReference>
<organism evidence="2 3">
    <name type="scientific">Flavobacterium omnivorum</name>
    <dbReference type="NCBI Taxonomy" id="178355"/>
    <lineage>
        <taxon>Bacteria</taxon>
        <taxon>Pseudomonadati</taxon>
        <taxon>Bacteroidota</taxon>
        <taxon>Flavobacteriia</taxon>
        <taxon>Flavobacteriales</taxon>
        <taxon>Flavobacteriaceae</taxon>
        <taxon>Flavobacterium</taxon>
    </lineage>
</organism>
<feature type="domain" description="DUF3857" evidence="1">
    <location>
        <begin position="75"/>
        <end position="191"/>
    </location>
</feature>
<evidence type="ECO:0000313" key="3">
    <source>
        <dbReference type="Proteomes" id="UP000199274"/>
    </source>
</evidence>
<evidence type="ECO:0000259" key="1">
    <source>
        <dbReference type="Pfam" id="PF12969"/>
    </source>
</evidence>
<dbReference type="AlphaFoldDB" id="A0A1G7Y148"/>
<keyword evidence="3" id="KW-1185">Reference proteome</keyword>
<name>A0A1G7Y148_9FLAO</name>
<dbReference type="Gene3D" id="3.10.620.30">
    <property type="match status" value="1"/>
</dbReference>
<reference evidence="3" key="1">
    <citation type="submission" date="2016-10" db="EMBL/GenBank/DDBJ databases">
        <authorList>
            <person name="Varghese N."/>
            <person name="Submissions S."/>
        </authorList>
    </citation>
    <scope>NUCLEOTIDE SEQUENCE [LARGE SCALE GENOMIC DNA]</scope>
    <source>
        <strain evidence="3">CGMCC 1.2747</strain>
    </source>
</reference>
<evidence type="ECO:0000313" key="2">
    <source>
        <dbReference type="EMBL" id="SDG90114.1"/>
    </source>
</evidence>
<gene>
    <name evidence="2" type="ORF">SAMN04488062_10326</name>
</gene>
<dbReference type="InterPro" id="IPR024618">
    <property type="entry name" value="DUF3857"/>
</dbReference>